<comment type="caution">
    <text evidence="1">The sequence shown here is derived from an EMBL/GenBank/DDBJ whole genome shotgun (WGS) entry which is preliminary data.</text>
</comment>
<accession>E6QPF0</accession>
<gene>
    <name evidence="1" type="ORF">CARN6_2675</name>
</gene>
<evidence type="ECO:0008006" key="2">
    <source>
        <dbReference type="Google" id="ProtNLM"/>
    </source>
</evidence>
<protein>
    <recommendedName>
        <fullName evidence="2">CobQ/CobB/MinD/ParA nucleotide binding domain-containing protein</fullName>
    </recommendedName>
</protein>
<reference evidence="1" key="1">
    <citation type="submission" date="2009-10" db="EMBL/GenBank/DDBJ databases">
        <title>Diversity of trophic interactions inside an arsenic-rich microbial ecosystem.</title>
        <authorList>
            <person name="Bertin P.N."/>
            <person name="Heinrich-Salmeron A."/>
            <person name="Pelletier E."/>
            <person name="Goulhen-Chollet F."/>
            <person name="Arsene-Ploetze F."/>
            <person name="Gallien S."/>
            <person name="Calteau A."/>
            <person name="Vallenet D."/>
            <person name="Casiot C."/>
            <person name="Chane-Woon-Ming B."/>
            <person name="Giloteaux L."/>
            <person name="Barakat M."/>
            <person name="Bonnefoy V."/>
            <person name="Bruneel O."/>
            <person name="Chandler M."/>
            <person name="Cleiss J."/>
            <person name="Duran R."/>
            <person name="Elbaz-Poulichet F."/>
            <person name="Fonknechten N."/>
            <person name="Lauga B."/>
            <person name="Mornico D."/>
            <person name="Ortet P."/>
            <person name="Schaeffer C."/>
            <person name="Siguier P."/>
            <person name="Alexander Thil Smith A."/>
            <person name="Van Dorsselaer A."/>
            <person name="Weissenbach J."/>
            <person name="Medigue C."/>
            <person name="Le Paslier D."/>
        </authorList>
    </citation>
    <scope>NUCLEOTIDE SEQUENCE</scope>
</reference>
<evidence type="ECO:0000313" key="1">
    <source>
        <dbReference type="EMBL" id="CBI09121.1"/>
    </source>
</evidence>
<dbReference type="AlphaFoldDB" id="E6QPF0"/>
<organism evidence="1">
    <name type="scientific">mine drainage metagenome</name>
    <dbReference type="NCBI Taxonomy" id="410659"/>
    <lineage>
        <taxon>unclassified sequences</taxon>
        <taxon>metagenomes</taxon>
        <taxon>ecological metagenomes</taxon>
    </lineage>
</organism>
<name>E6QPF0_9ZZZZ</name>
<proteinExistence type="predicted"/>
<dbReference type="EMBL" id="CABQ01000322">
    <property type="protein sequence ID" value="CBI09121.1"/>
    <property type="molecule type" value="Genomic_DNA"/>
</dbReference>
<sequence>MSEDIMIKTYFVDGDKGGVGKSFAARAIADMLMQSARFKLPKPIRQLLVVDADESNQDVCGDGGFPEIETVNGCNVRGMFAPISTPQQWVQAGDRVFDAIPQWGDDEGRVVFSLPAGAGLAIAKAAEVTAVMEALNAVHVWVIGTDAGSVEQLQQRIDAFPAFYQQGFVIRNLRHGVADDFTHWNKSATRAAVKDWGWQEIDLPVLTPSVASDLARTPLHIAERDKASTNGKKLGLGSQVSVKTFRGIAGDRLAALERFTPKMSAEVSADVSTNPNGAFA</sequence>